<evidence type="ECO:0000313" key="6">
    <source>
        <dbReference type="Proteomes" id="UP000245125"/>
    </source>
</evidence>
<keyword evidence="6" id="KW-1185">Reference proteome</keyword>
<dbReference type="GO" id="GO:0008233">
    <property type="term" value="F:peptidase activity"/>
    <property type="evidence" value="ECO:0007669"/>
    <property type="project" value="UniProtKB-KW"/>
</dbReference>
<keyword evidence="2" id="KW-0378">Hydrolase</keyword>
<accession>A0A2U3QDS3</accession>
<evidence type="ECO:0000259" key="4">
    <source>
        <dbReference type="Pfam" id="PF16325"/>
    </source>
</evidence>
<protein>
    <submittedName>
        <fullName evidence="5">Peptidase U32</fullName>
    </submittedName>
</protein>
<evidence type="ECO:0000313" key="5">
    <source>
        <dbReference type="EMBL" id="SPP99571.1"/>
    </source>
</evidence>
<feature type="domain" description="Peptidase family U32 C-terminal" evidence="4">
    <location>
        <begin position="320"/>
        <end position="398"/>
    </location>
</feature>
<organism evidence="5 6">
    <name type="scientific">Candidatus Sulfobium mesophilum</name>
    <dbReference type="NCBI Taxonomy" id="2016548"/>
    <lineage>
        <taxon>Bacteria</taxon>
        <taxon>Pseudomonadati</taxon>
        <taxon>Nitrospirota</taxon>
        <taxon>Nitrospiria</taxon>
        <taxon>Nitrospirales</taxon>
        <taxon>Nitrospiraceae</taxon>
        <taxon>Candidatus Sulfobium</taxon>
    </lineage>
</organism>
<dbReference type="OrthoDB" id="9807498at2"/>
<evidence type="ECO:0000256" key="3">
    <source>
        <dbReference type="ARBA" id="ARBA00038374"/>
    </source>
</evidence>
<reference evidence="6" key="1">
    <citation type="submission" date="2018-03" db="EMBL/GenBank/DDBJ databases">
        <authorList>
            <person name="Zecchin S."/>
        </authorList>
    </citation>
    <scope>NUCLEOTIDE SEQUENCE [LARGE SCALE GENOMIC DNA]</scope>
</reference>
<evidence type="ECO:0000256" key="1">
    <source>
        <dbReference type="ARBA" id="ARBA00022670"/>
    </source>
</evidence>
<dbReference type="Pfam" id="PF16325">
    <property type="entry name" value="Peptidase_U32_C"/>
    <property type="match status" value="1"/>
</dbReference>
<evidence type="ECO:0000256" key="2">
    <source>
        <dbReference type="ARBA" id="ARBA00022801"/>
    </source>
</evidence>
<dbReference type="InterPro" id="IPR001539">
    <property type="entry name" value="Peptidase_U32"/>
</dbReference>
<sequence length="413" mass="46643">MKKPELLAPAGDFEKLKTAIHYGADAVYLGDSRFSLRGKAGNFSEDEMREAIRYARERGVRVYVTVNIFPHNRDLPDVLNHLEFLDDVRPDAVILSDPGLFALLSERAPAIDVHISTQANVTNARAAKFWERLGARRVVLSRELSIEEIREIRKETTLELEVFVHGSICLSYSGRCYISSFLASRSANRGECTNSCRWNYVLMEEKRQGEYFPVYEDDRGTYVLSSKDLCMIHHLGILADAGIESFKIEGRMKGINYVAGVVKAYREAIDAIGGPVDSVVEKRWMRELAMFSSRGFTTGMFFGRQADVDYNFDEESYRMSHELIGVVLEVKGEDAKISLKNRLDTGDHVEFLSPGLEERSFAVEGMRSDDSEHIDSARNEGIIFMKVPEGVRKRDIIRRARNFPALKSQGSGG</sequence>
<dbReference type="GO" id="GO:0006508">
    <property type="term" value="P:proteolysis"/>
    <property type="evidence" value="ECO:0007669"/>
    <property type="project" value="UniProtKB-KW"/>
</dbReference>
<proteinExistence type="inferred from homology"/>
<dbReference type="InterPro" id="IPR032525">
    <property type="entry name" value="Peptidase_U32_C"/>
</dbReference>
<comment type="similarity">
    <text evidence="3">Belongs to the peptidase U32 family.</text>
</comment>
<dbReference type="PANTHER" id="PTHR30217:SF6">
    <property type="entry name" value="TRNA HYDROXYLATION PROTEIN P"/>
    <property type="match status" value="1"/>
</dbReference>
<dbReference type="Proteomes" id="UP000245125">
    <property type="component" value="Unassembled WGS sequence"/>
</dbReference>
<dbReference type="InterPro" id="IPR051454">
    <property type="entry name" value="RNA/ubiquinone_mod_enzymes"/>
</dbReference>
<dbReference type="PROSITE" id="PS01276">
    <property type="entry name" value="PEPTIDASE_U32"/>
    <property type="match status" value="1"/>
</dbReference>
<name>A0A2U3QDS3_9BACT</name>
<dbReference type="Gene3D" id="2.40.30.10">
    <property type="entry name" value="Translation factors"/>
    <property type="match status" value="1"/>
</dbReference>
<dbReference type="Pfam" id="PF01136">
    <property type="entry name" value="Peptidase_U32"/>
    <property type="match status" value="1"/>
</dbReference>
<dbReference type="EMBL" id="OUUY01000002">
    <property type="protein sequence ID" value="SPP99571.1"/>
    <property type="molecule type" value="Genomic_DNA"/>
</dbReference>
<dbReference type="AlphaFoldDB" id="A0A2U3QDS3"/>
<dbReference type="PANTHER" id="PTHR30217">
    <property type="entry name" value="PEPTIDASE U32 FAMILY"/>
    <property type="match status" value="1"/>
</dbReference>
<gene>
    <name evidence="5" type="ORF">NBG4_100011</name>
</gene>
<keyword evidence="1" id="KW-0645">Protease</keyword>